<evidence type="ECO:0000256" key="1">
    <source>
        <dbReference type="SAM" id="Phobius"/>
    </source>
</evidence>
<keyword evidence="1" id="KW-0472">Membrane</keyword>
<comment type="caution">
    <text evidence="2">The sequence shown here is derived from an EMBL/GenBank/DDBJ whole genome shotgun (WGS) entry which is preliminary data.</text>
</comment>
<accession>A0ABQ1JCY9</accession>
<protein>
    <submittedName>
        <fullName evidence="2">Uncharacterized protein</fullName>
    </submittedName>
</protein>
<dbReference type="EMBL" id="BMKF01000001">
    <property type="protein sequence ID" value="GGB63905.1"/>
    <property type="molecule type" value="Genomic_DNA"/>
</dbReference>
<feature type="transmembrane region" description="Helical" evidence="1">
    <location>
        <begin position="138"/>
        <end position="159"/>
    </location>
</feature>
<organism evidence="2 3">
    <name type="scientific">Henriciella pelagia</name>
    <dbReference type="NCBI Taxonomy" id="1977912"/>
    <lineage>
        <taxon>Bacteria</taxon>
        <taxon>Pseudomonadati</taxon>
        <taxon>Pseudomonadota</taxon>
        <taxon>Alphaproteobacteria</taxon>
        <taxon>Hyphomonadales</taxon>
        <taxon>Hyphomonadaceae</taxon>
        <taxon>Henriciella</taxon>
    </lineage>
</organism>
<keyword evidence="1" id="KW-0812">Transmembrane</keyword>
<name>A0ABQ1JCY9_9PROT</name>
<evidence type="ECO:0000313" key="3">
    <source>
        <dbReference type="Proteomes" id="UP000628854"/>
    </source>
</evidence>
<proteinExistence type="predicted"/>
<reference evidence="3" key="1">
    <citation type="journal article" date="2019" name="Int. J. Syst. Evol. Microbiol.">
        <title>The Global Catalogue of Microorganisms (GCM) 10K type strain sequencing project: providing services to taxonomists for standard genome sequencing and annotation.</title>
        <authorList>
            <consortium name="The Broad Institute Genomics Platform"/>
            <consortium name="The Broad Institute Genome Sequencing Center for Infectious Disease"/>
            <person name="Wu L."/>
            <person name="Ma J."/>
        </authorList>
    </citation>
    <scope>NUCLEOTIDE SEQUENCE [LARGE SCALE GENOMIC DNA]</scope>
    <source>
        <strain evidence="3">CGMCC 1.15928</strain>
    </source>
</reference>
<keyword evidence="3" id="KW-1185">Reference proteome</keyword>
<feature type="transmembrane region" description="Helical" evidence="1">
    <location>
        <begin position="110"/>
        <end position="132"/>
    </location>
</feature>
<dbReference type="RefSeq" id="WP_084391513.1">
    <property type="nucleotide sequence ID" value="NZ_BMKF01000001.1"/>
</dbReference>
<keyword evidence="1" id="KW-1133">Transmembrane helix</keyword>
<gene>
    <name evidence="2" type="ORF">GCM10011503_10810</name>
</gene>
<evidence type="ECO:0000313" key="2">
    <source>
        <dbReference type="EMBL" id="GGB63905.1"/>
    </source>
</evidence>
<sequence length="203" mass="22174">MQTFEFKPALMRGRDNWTLDSGLVTHNGEPFCSLERVTALRYAEMSVKHTHSEWFELTVPGRVHRVSCNMPAGDDSNRQFRALCAAVLTDLAERKPGLQVTIGAGGAIRWAMFIIGAVAAVFGLIVLASIAFDAVRDAKVGFALLFSLGFVAFGAWLAWSYRPWAPPLLLPVSLARDLLSRLSVNEQPATGEEGGKNPEQDKG</sequence>
<dbReference type="Proteomes" id="UP000628854">
    <property type="component" value="Unassembled WGS sequence"/>
</dbReference>